<evidence type="ECO:0000259" key="2">
    <source>
        <dbReference type="Pfam" id="PF01738"/>
    </source>
</evidence>
<dbReference type="PANTHER" id="PTHR22946:SF9">
    <property type="entry name" value="POLYKETIDE TRANSFERASE AF380"/>
    <property type="match status" value="1"/>
</dbReference>
<accession>A0A5E4S1D4</accession>
<organism evidence="3 4">
    <name type="scientific">Pandoraea horticolens</name>
    <dbReference type="NCBI Taxonomy" id="2508298"/>
    <lineage>
        <taxon>Bacteria</taxon>
        <taxon>Pseudomonadati</taxon>
        <taxon>Pseudomonadota</taxon>
        <taxon>Betaproteobacteria</taxon>
        <taxon>Burkholderiales</taxon>
        <taxon>Burkholderiaceae</taxon>
        <taxon>Pandoraea</taxon>
    </lineage>
</organism>
<dbReference type="InterPro" id="IPR002925">
    <property type="entry name" value="Dienelactn_hydro"/>
</dbReference>
<dbReference type="GO" id="GO:0052689">
    <property type="term" value="F:carboxylic ester hydrolase activity"/>
    <property type="evidence" value="ECO:0007669"/>
    <property type="project" value="UniProtKB-ARBA"/>
</dbReference>
<keyword evidence="4" id="KW-1185">Reference proteome</keyword>
<dbReference type="InterPro" id="IPR050261">
    <property type="entry name" value="FrsA_esterase"/>
</dbReference>
<feature type="domain" description="Dienelactone hydrolase" evidence="2">
    <location>
        <begin position="66"/>
        <end position="311"/>
    </location>
</feature>
<dbReference type="PANTHER" id="PTHR22946">
    <property type="entry name" value="DIENELACTONE HYDROLASE DOMAIN-CONTAINING PROTEIN-RELATED"/>
    <property type="match status" value="1"/>
</dbReference>
<reference evidence="3 4" key="1">
    <citation type="submission" date="2019-08" db="EMBL/GenBank/DDBJ databases">
        <authorList>
            <person name="Peeters C."/>
        </authorList>
    </citation>
    <scope>NUCLEOTIDE SEQUENCE [LARGE SCALE GENOMIC DNA]</scope>
    <source>
        <strain evidence="3 4">LMG 31112</strain>
    </source>
</reference>
<keyword evidence="1 3" id="KW-0378">Hydrolase</keyword>
<evidence type="ECO:0000313" key="3">
    <source>
        <dbReference type="EMBL" id="VVD69400.1"/>
    </source>
</evidence>
<sequence>MPVSLMDLASQTYRLGHVSLRIARRVRSSLAIAVACVSLGWLGSAFAQEKVSLPSLDTGNGVPVMIDAYLFRAANAGGPTPAVVFMHGCNGMFTRKGKIDGRELDWARRLNAQGYAVLAVDSFTSRAQPSECANNGPVRPSVERPGDAYGALRYLQTLPDIRPDRIALMGWSHGGGTVLFSIGPMSPGRAQDAQPAPDFVAAIAFYPGWCNTKAQGADWSTRIPLLLLTGADDVWTKAVPCDAFVHDATARGAPITFHIYPGAVHDFDYPNLPVRNRPEFANPRTHLVPITGTQPEARDDAIARVTAFLAKAFGK</sequence>
<proteinExistence type="predicted"/>
<dbReference type="EMBL" id="CABPSM010000001">
    <property type="protein sequence ID" value="VVD69400.1"/>
    <property type="molecule type" value="Genomic_DNA"/>
</dbReference>
<evidence type="ECO:0000313" key="4">
    <source>
        <dbReference type="Proteomes" id="UP000343317"/>
    </source>
</evidence>
<name>A0A5E4S1D4_9BURK</name>
<dbReference type="RefSeq" id="WP_174995482.1">
    <property type="nucleotide sequence ID" value="NZ_CABPSM010000001.1"/>
</dbReference>
<protein>
    <submittedName>
        <fullName evidence="3">Dienelactone hydrolase</fullName>
    </submittedName>
</protein>
<dbReference type="InterPro" id="IPR029058">
    <property type="entry name" value="AB_hydrolase_fold"/>
</dbReference>
<dbReference type="SUPFAM" id="SSF53474">
    <property type="entry name" value="alpha/beta-Hydrolases"/>
    <property type="match status" value="1"/>
</dbReference>
<gene>
    <name evidence="3" type="ORF">PHO31112_00526</name>
</gene>
<dbReference type="Proteomes" id="UP000343317">
    <property type="component" value="Unassembled WGS sequence"/>
</dbReference>
<evidence type="ECO:0000256" key="1">
    <source>
        <dbReference type="ARBA" id="ARBA00022801"/>
    </source>
</evidence>
<dbReference type="AlphaFoldDB" id="A0A5E4S1D4"/>
<dbReference type="Pfam" id="PF01738">
    <property type="entry name" value="DLH"/>
    <property type="match status" value="1"/>
</dbReference>
<dbReference type="Gene3D" id="3.40.50.1820">
    <property type="entry name" value="alpha/beta hydrolase"/>
    <property type="match status" value="1"/>
</dbReference>